<dbReference type="Proteomes" id="UP000033647">
    <property type="component" value="Unassembled WGS sequence"/>
</dbReference>
<dbReference type="AlphaFoldDB" id="A0A0F4GGL4"/>
<evidence type="ECO:0000256" key="4">
    <source>
        <dbReference type="PROSITE-ProRule" id="PRU00134"/>
    </source>
</evidence>
<dbReference type="Pfam" id="PF07929">
    <property type="entry name" value="PRiA4_ORF3"/>
    <property type="match status" value="1"/>
</dbReference>
<dbReference type="GO" id="GO:0008270">
    <property type="term" value="F:zinc ion binding"/>
    <property type="evidence" value="ECO:0007669"/>
    <property type="project" value="UniProtKB-KW"/>
</dbReference>
<accession>A0A0F4GGL4</accession>
<dbReference type="PANTHER" id="PTHR41878">
    <property type="entry name" value="LEXA REPRESSOR-RELATED"/>
    <property type="match status" value="1"/>
</dbReference>
<dbReference type="Pfam" id="PF01753">
    <property type="entry name" value="zf-MYND"/>
    <property type="match status" value="1"/>
</dbReference>
<dbReference type="PROSITE" id="PS01360">
    <property type="entry name" value="ZF_MYND_1"/>
    <property type="match status" value="1"/>
</dbReference>
<gene>
    <name evidence="6" type="ORF">TI39_contig613g00029</name>
</gene>
<reference evidence="6 7" key="1">
    <citation type="submission" date="2015-03" db="EMBL/GenBank/DDBJ databases">
        <title>RNA-seq based gene annotation and comparative genomics of four Zymoseptoria species reveal species-specific pathogenicity related genes and transposable element activity.</title>
        <authorList>
            <person name="Grandaubert J."/>
            <person name="Bhattacharyya A."/>
            <person name="Stukenbrock E.H."/>
        </authorList>
    </citation>
    <scope>NUCLEOTIDE SEQUENCE [LARGE SCALE GENOMIC DNA]</scope>
    <source>
        <strain evidence="6 7">Zb18110</strain>
    </source>
</reference>
<dbReference type="Gene3D" id="6.10.140.2220">
    <property type="match status" value="1"/>
</dbReference>
<evidence type="ECO:0000259" key="5">
    <source>
        <dbReference type="PROSITE" id="PS50865"/>
    </source>
</evidence>
<dbReference type="InterPro" id="IPR012912">
    <property type="entry name" value="Plasmid_pRiA4b_Orf3-like"/>
</dbReference>
<dbReference type="EMBL" id="LAFY01000605">
    <property type="protein sequence ID" value="KJX96584.1"/>
    <property type="molecule type" value="Genomic_DNA"/>
</dbReference>
<organism evidence="6 7">
    <name type="scientific">Zymoseptoria brevis</name>
    <dbReference type="NCBI Taxonomy" id="1047168"/>
    <lineage>
        <taxon>Eukaryota</taxon>
        <taxon>Fungi</taxon>
        <taxon>Dikarya</taxon>
        <taxon>Ascomycota</taxon>
        <taxon>Pezizomycotina</taxon>
        <taxon>Dothideomycetes</taxon>
        <taxon>Dothideomycetidae</taxon>
        <taxon>Mycosphaerellales</taxon>
        <taxon>Mycosphaerellaceae</taxon>
        <taxon>Zymoseptoria</taxon>
    </lineage>
</organism>
<comment type="caution">
    <text evidence="6">The sequence shown here is derived from an EMBL/GenBank/DDBJ whole genome shotgun (WGS) entry which is preliminary data.</text>
</comment>
<evidence type="ECO:0000313" key="7">
    <source>
        <dbReference type="Proteomes" id="UP000033647"/>
    </source>
</evidence>
<keyword evidence="2 4" id="KW-0863">Zinc-finger</keyword>
<dbReference type="Gene3D" id="3.10.290.30">
    <property type="entry name" value="MM3350-like"/>
    <property type="match status" value="1"/>
</dbReference>
<dbReference type="SUPFAM" id="SSF144232">
    <property type="entry name" value="HIT/MYND zinc finger-like"/>
    <property type="match status" value="1"/>
</dbReference>
<keyword evidence="7" id="KW-1185">Reference proteome</keyword>
<feature type="domain" description="MYND-type" evidence="5">
    <location>
        <begin position="11"/>
        <end position="49"/>
    </location>
</feature>
<name>A0A0F4GGL4_9PEZI</name>
<dbReference type="STRING" id="1047168.A0A0F4GGL4"/>
<evidence type="ECO:0000256" key="2">
    <source>
        <dbReference type="ARBA" id="ARBA00022771"/>
    </source>
</evidence>
<sequence>MASTTPSQSQCLACSQIAAGLQTCARCKAAKYCSRECQAAHWTAHKSACKRLNYVFKVSLEPDDFTNPPVWRTLSVPATMNFAKFHLALQTAFGWANTHSYDFGVEDPTFDPEVAQNVSLLDIIKKTAAMDKAQFSGGWEGDPDEQREYLVRIEDDEPAIFGYKVDKMHAPRRKHPRTPAKKASRTKIWDILENAQYRGERFLAVHVIEIVGSAPSSDHVICNDGHGHPVAEDAGSRQGWQEVLEAYRAASPSQEQKDKMKWFEQQASNSDPLGLKNGGELRWSREKVNTGLKALGC</sequence>
<evidence type="ECO:0000256" key="1">
    <source>
        <dbReference type="ARBA" id="ARBA00022723"/>
    </source>
</evidence>
<dbReference type="SUPFAM" id="SSF159941">
    <property type="entry name" value="MM3350-like"/>
    <property type="match status" value="1"/>
</dbReference>
<keyword evidence="1" id="KW-0479">Metal-binding</keyword>
<proteinExistence type="predicted"/>
<keyword evidence="3" id="KW-0862">Zinc</keyword>
<dbReference type="OrthoDB" id="245563at2759"/>
<dbReference type="PROSITE" id="PS50865">
    <property type="entry name" value="ZF_MYND_2"/>
    <property type="match status" value="1"/>
</dbReference>
<protein>
    <submittedName>
        <fullName evidence="6">Plasmid p 4b orf-3 family protein</fullName>
    </submittedName>
</protein>
<dbReference type="InterPro" id="IPR002893">
    <property type="entry name" value="Znf_MYND"/>
</dbReference>
<dbReference type="InterPro" id="IPR024047">
    <property type="entry name" value="MM3350-like_sf"/>
</dbReference>
<evidence type="ECO:0000256" key="3">
    <source>
        <dbReference type="ARBA" id="ARBA00022833"/>
    </source>
</evidence>
<evidence type="ECO:0000313" key="6">
    <source>
        <dbReference type="EMBL" id="KJX96584.1"/>
    </source>
</evidence>
<dbReference type="PANTHER" id="PTHR41878:SF1">
    <property type="entry name" value="TNPR PROTEIN"/>
    <property type="match status" value="1"/>
</dbReference>